<dbReference type="InterPro" id="IPR051552">
    <property type="entry name" value="HptR"/>
</dbReference>
<name>A0A0M0GPR2_9BACI</name>
<dbReference type="Proteomes" id="UP000037405">
    <property type="component" value="Unassembled WGS sequence"/>
</dbReference>
<gene>
    <name evidence="11" type="ORF">AF331_05440</name>
</gene>
<dbReference type="InterPro" id="IPR001789">
    <property type="entry name" value="Sig_transdc_resp-reg_receiver"/>
</dbReference>
<evidence type="ECO:0000256" key="8">
    <source>
        <dbReference type="PROSITE-ProRule" id="PRU00169"/>
    </source>
</evidence>
<sequence>MKVLITDDEAQVRKGLLWKLDWEKEGFTVVGEASNGKEALRILEEKKPDIVLTDVRMPIMDGIELVKEMSTSHPKVKTIILSGYADFEYVRASMHEGVKRYLLKPVDPEELSSALKDIKNELDSERAEEYQSDRAKKMMEDQLAEIREQYLLQLVRNEWAGFSISEEKLMYLGLDTFCSEEVRFLSIEIRGSMSRSDLRALFLPFRMICRELAGERAISFVDASYPHMVHYISRINDVNGLATEVQRAAKNFLGLESVIGLGKPVRGTMALKSGYETSILAWGQSSINIESQMIDDNMRENDPDFPDEAVKVLNAYIEQGNENLLQSFITNLLERQSSMMDFTLTANRILLHLTILAGKYDPKRTEVGDEIWKCQKSIWELTSYQEVTHQLIELSRRIIKMASKLKAPANGEEVVSQVKAYMDIHYATEMSLATLAGQFHINAAYLSELFKAQVGQNFTDYLISLRMKKAKELLSDTGLKVIDIAHICGFSSSGYFSTVFKKKFGVKPIDYRKGLSTEGGGEK</sequence>
<dbReference type="STRING" id="189381.GCA_900166615_03195"/>
<dbReference type="EMBL" id="LGUE01000001">
    <property type="protein sequence ID" value="KON91915.1"/>
    <property type="molecule type" value="Genomic_DNA"/>
</dbReference>
<reference evidence="12" key="1">
    <citation type="submission" date="2015-07" db="EMBL/GenBank/DDBJ databases">
        <title>Fjat-14235 jcm11544.</title>
        <authorList>
            <person name="Liu B."/>
            <person name="Wang J."/>
            <person name="Zhu Y."/>
            <person name="Liu G."/>
            <person name="Chen Q."/>
            <person name="Chen Z."/>
            <person name="Lan J."/>
            <person name="Che J."/>
            <person name="Ge C."/>
            <person name="Shi H."/>
            <person name="Pan Z."/>
            <person name="Liu X."/>
        </authorList>
    </citation>
    <scope>NUCLEOTIDE SEQUENCE [LARGE SCALE GENOMIC DNA]</scope>
    <source>
        <strain evidence="12">JCM 11544</strain>
    </source>
</reference>
<dbReference type="InterPro" id="IPR011006">
    <property type="entry name" value="CheY-like_superfamily"/>
</dbReference>
<dbReference type="Pfam" id="PF12833">
    <property type="entry name" value="HTH_18"/>
    <property type="match status" value="1"/>
</dbReference>
<organism evidence="11 12">
    <name type="scientific">Rossellomorea marisflavi</name>
    <dbReference type="NCBI Taxonomy" id="189381"/>
    <lineage>
        <taxon>Bacteria</taxon>
        <taxon>Bacillati</taxon>
        <taxon>Bacillota</taxon>
        <taxon>Bacilli</taxon>
        <taxon>Bacillales</taxon>
        <taxon>Bacillaceae</taxon>
        <taxon>Rossellomorea</taxon>
    </lineage>
</organism>
<dbReference type="PROSITE" id="PS00041">
    <property type="entry name" value="HTH_ARAC_FAMILY_1"/>
    <property type="match status" value="1"/>
</dbReference>
<dbReference type="InterPro" id="IPR018060">
    <property type="entry name" value="HTH_AraC"/>
</dbReference>
<keyword evidence="6" id="KW-0238">DNA-binding</keyword>
<dbReference type="SMART" id="SM00448">
    <property type="entry name" value="REC"/>
    <property type="match status" value="1"/>
</dbReference>
<keyword evidence="3 8" id="KW-0597">Phosphoprotein</keyword>
<dbReference type="GO" id="GO:0043565">
    <property type="term" value="F:sequence-specific DNA binding"/>
    <property type="evidence" value="ECO:0007669"/>
    <property type="project" value="InterPro"/>
</dbReference>
<keyword evidence="7" id="KW-0804">Transcription</keyword>
<dbReference type="InterPro" id="IPR018062">
    <property type="entry name" value="HTH_AraC-typ_CS"/>
</dbReference>
<dbReference type="GO" id="GO:0005737">
    <property type="term" value="C:cytoplasm"/>
    <property type="evidence" value="ECO:0007669"/>
    <property type="project" value="UniProtKB-SubCell"/>
</dbReference>
<dbReference type="PANTHER" id="PTHR42713">
    <property type="entry name" value="HISTIDINE KINASE-RELATED"/>
    <property type="match status" value="1"/>
</dbReference>
<evidence type="ECO:0000256" key="3">
    <source>
        <dbReference type="ARBA" id="ARBA00022553"/>
    </source>
</evidence>
<dbReference type="SUPFAM" id="SSF46689">
    <property type="entry name" value="Homeodomain-like"/>
    <property type="match status" value="2"/>
</dbReference>
<protein>
    <submittedName>
        <fullName evidence="11">Uncharacterized protein</fullName>
    </submittedName>
</protein>
<dbReference type="OrthoDB" id="342399at2"/>
<keyword evidence="2" id="KW-0963">Cytoplasm</keyword>
<dbReference type="GO" id="GO:0000160">
    <property type="term" value="P:phosphorelay signal transduction system"/>
    <property type="evidence" value="ECO:0007669"/>
    <property type="project" value="UniProtKB-KW"/>
</dbReference>
<evidence type="ECO:0000256" key="2">
    <source>
        <dbReference type="ARBA" id="ARBA00022490"/>
    </source>
</evidence>
<dbReference type="PATRIC" id="fig|189381.12.peg.1222"/>
<comment type="subcellular location">
    <subcellularLocation>
        <location evidence="1">Cytoplasm</location>
    </subcellularLocation>
</comment>
<feature type="domain" description="HTH araC/xylS-type" evidence="9">
    <location>
        <begin position="416"/>
        <end position="514"/>
    </location>
</feature>
<evidence type="ECO:0000256" key="5">
    <source>
        <dbReference type="ARBA" id="ARBA00023015"/>
    </source>
</evidence>
<dbReference type="InterPro" id="IPR009057">
    <property type="entry name" value="Homeodomain-like_sf"/>
</dbReference>
<dbReference type="AlphaFoldDB" id="A0A0M0GPR2"/>
<dbReference type="PROSITE" id="PS01124">
    <property type="entry name" value="HTH_ARAC_FAMILY_2"/>
    <property type="match status" value="1"/>
</dbReference>
<evidence type="ECO:0000256" key="6">
    <source>
        <dbReference type="ARBA" id="ARBA00023125"/>
    </source>
</evidence>
<dbReference type="Gene3D" id="3.40.50.2300">
    <property type="match status" value="1"/>
</dbReference>
<dbReference type="RefSeq" id="WP_053427114.1">
    <property type="nucleotide sequence ID" value="NZ_LGUE01000001.1"/>
</dbReference>
<evidence type="ECO:0000313" key="12">
    <source>
        <dbReference type="Proteomes" id="UP000037405"/>
    </source>
</evidence>
<feature type="modified residue" description="4-aspartylphosphate" evidence="8">
    <location>
        <position position="54"/>
    </location>
</feature>
<dbReference type="PRINTS" id="PR00032">
    <property type="entry name" value="HTHARAC"/>
</dbReference>
<dbReference type="CDD" id="cd17536">
    <property type="entry name" value="REC_YesN-like"/>
    <property type="match status" value="1"/>
</dbReference>
<keyword evidence="4" id="KW-0902">Two-component regulatory system</keyword>
<comment type="caution">
    <text evidence="11">The sequence shown here is derived from an EMBL/GenBank/DDBJ whole genome shotgun (WGS) entry which is preliminary data.</text>
</comment>
<keyword evidence="5" id="KW-0805">Transcription regulation</keyword>
<dbReference type="SUPFAM" id="SSF52172">
    <property type="entry name" value="CheY-like"/>
    <property type="match status" value="1"/>
</dbReference>
<dbReference type="InterPro" id="IPR020449">
    <property type="entry name" value="Tscrpt_reg_AraC-type_HTH"/>
</dbReference>
<keyword evidence="12" id="KW-1185">Reference proteome</keyword>
<feature type="domain" description="Response regulatory" evidence="10">
    <location>
        <begin position="2"/>
        <end position="119"/>
    </location>
</feature>
<dbReference type="Gene3D" id="1.10.10.60">
    <property type="entry name" value="Homeodomain-like"/>
    <property type="match status" value="2"/>
</dbReference>
<evidence type="ECO:0000256" key="7">
    <source>
        <dbReference type="ARBA" id="ARBA00023163"/>
    </source>
</evidence>
<evidence type="ECO:0000259" key="10">
    <source>
        <dbReference type="PROSITE" id="PS50110"/>
    </source>
</evidence>
<evidence type="ECO:0000256" key="1">
    <source>
        <dbReference type="ARBA" id="ARBA00004496"/>
    </source>
</evidence>
<accession>A0A0M0GPR2</accession>
<proteinExistence type="predicted"/>
<dbReference type="SMART" id="SM00342">
    <property type="entry name" value="HTH_ARAC"/>
    <property type="match status" value="1"/>
</dbReference>
<evidence type="ECO:0000259" key="9">
    <source>
        <dbReference type="PROSITE" id="PS01124"/>
    </source>
</evidence>
<dbReference type="PROSITE" id="PS50110">
    <property type="entry name" value="RESPONSE_REGULATORY"/>
    <property type="match status" value="1"/>
</dbReference>
<evidence type="ECO:0000256" key="4">
    <source>
        <dbReference type="ARBA" id="ARBA00023012"/>
    </source>
</evidence>
<dbReference type="PANTHER" id="PTHR42713:SF3">
    <property type="entry name" value="TRANSCRIPTIONAL REGULATORY PROTEIN HPTR"/>
    <property type="match status" value="1"/>
</dbReference>
<evidence type="ECO:0000313" key="11">
    <source>
        <dbReference type="EMBL" id="KON91915.1"/>
    </source>
</evidence>
<dbReference type="Pfam" id="PF00072">
    <property type="entry name" value="Response_reg"/>
    <property type="match status" value="1"/>
</dbReference>
<dbReference type="GO" id="GO:0003700">
    <property type="term" value="F:DNA-binding transcription factor activity"/>
    <property type="evidence" value="ECO:0007669"/>
    <property type="project" value="InterPro"/>
</dbReference>